<dbReference type="Proteomes" id="UP001548832">
    <property type="component" value="Unassembled WGS sequence"/>
</dbReference>
<organism evidence="2 3">
    <name type="scientific">Mesorhizobium shangrilense</name>
    <dbReference type="NCBI Taxonomy" id="460060"/>
    <lineage>
        <taxon>Bacteria</taxon>
        <taxon>Pseudomonadati</taxon>
        <taxon>Pseudomonadota</taxon>
        <taxon>Alphaproteobacteria</taxon>
        <taxon>Hyphomicrobiales</taxon>
        <taxon>Phyllobacteriaceae</taxon>
        <taxon>Mesorhizobium</taxon>
    </lineage>
</organism>
<protein>
    <recommendedName>
        <fullName evidence="4">PH domain-containing protein</fullName>
    </recommendedName>
</protein>
<keyword evidence="1" id="KW-1133">Transmembrane helix</keyword>
<evidence type="ECO:0008006" key="4">
    <source>
        <dbReference type="Google" id="ProtNLM"/>
    </source>
</evidence>
<keyword evidence="1" id="KW-0472">Membrane</keyword>
<evidence type="ECO:0000313" key="3">
    <source>
        <dbReference type="Proteomes" id="UP001548832"/>
    </source>
</evidence>
<comment type="caution">
    <text evidence="2">The sequence shown here is derived from an EMBL/GenBank/DDBJ whole genome shotgun (WGS) entry which is preliminary data.</text>
</comment>
<reference evidence="2 3" key="1">
    <citation type="submission" date="2024-06" db="EMBL/GenBank/DDBJ databases">
        <authorList>
            <person name="Kim D.-U."/>
        </authorList>
    </citation>
    <scope>NUCLEOTIDE SEQUENCE [LARGE SCALE GENOMIC DNA]</scope>
    <source>
        <strain evidence="2 3">KACC15460</strain>
    </source>
</reference>
<accession>A0ABV2DIU1</accession>
<name>A0ABV2DIU1_9HYPH</name>
<evidence type="ECO:0000313" key="2">
    <source>
        <dbReference type="EMBL" id="MET2829974.1"/>
    </source>
</evidence>
<keyword evidence="3" id="KW-1185">Reference proteome</keyword>
<keyword evidence="1" id="KW-0812">Transmembrane</keyword>
<proteinExistence type="predicted"/>
<evidence type="ECO:0000256" key="1">
    <source>
        <dbReference type="SAM" id="Phobius"/>
    </source>
</evidence>
<feature type="transmembrane region" description="Helical" evidence="1">
    <location>
        <begin position="44"/>
        <end position="67"/>
    </location>
</feature>
<dbReference type="RefSeq" id="WP_354461884.1">
    <property type="nucleotide sequence ID" value="NZ_JBEWSZ010000001.1"/>
</dbReference>
<dbReference type="EMBL" id="JBEWSZ010000001">
    <property type="protein sequence ID" value="MET2829974.1"/>
    <property type="molecule type" value="Genomic_DNA"/>
</dbReference>
<feature type="transmembrane region" description="Helical" evidence="1">
    <location>
        <begin position="15"/>
        <end position="37"/>
    </location>
</feature>
<sequence>MSASVELHNSATGKIFPAVGPFLISGIFGVFALMGLASGAPVGGVLLVAVVALGCLGFGFFIAHGAFDTSAQVVLDEHGFRDRRGGDVLVPWRTVRSVRLVSGQGSSMLSFELTGPPPDAIRHAPANALARFLPFGGNTVHMEVSSLDMSGADMMAAIHQLAPYVRVGR</sequence>
<gene>
    <name evidence="2" type="ORF">ABVQ20_23645</name>
</gene>